<dbReference type="InterPro" id="IPR036465">
    <property type="entry name" value="vWFA_dom_sf"/>
</dbReference>
<feature type="domain" description="DUF2828" evidence="1">
    <location>
        <begin position="150"/>
        <end position="318"/>
    </location>
</feature>
<dbReference type="Gene3D" id="3.40.50.410">
    <property type="entry name" value="von Willebrand factor, type A domain"/>
    <property type="match status" value="1"/>
</dbReference>
<dbReference type="InterPro" id="IPR058580">
    <property type="entry name" value="DUF2828"/>
</dbReference>
<dbReference type="EMBL" id="MN739502">
    <property type="protein sequence ID" value="QHT08871.1"/>
    <property type="molecule type" value="Genomic_DNA"/>
</dbReference>
<dbReference type="InterPro" id="IPR056690">
    <property type="entry name" value="DUF7788"/>
</dbReference>
<organism evidence="3">
    <name type="scientific">viral metagenome</name>
    <dbReference type="NCBI Taxonomy" id="1070528"/>
    <lineage>
        <taxon>unclassified sequences</taxon>
        <taxon>metagenomes</taxon>
        <taxon>organismal metagenomes</taxon>
    </lineage>
</organism>
<evidence type="ECO:0000259" key="1">
    <source>
        <dbReference type="Pfam" id="PF11443"/>
    </source>
</evidence>
<dbReference type="Pfam" id="PF25043">
    <property type="entry name" value="DUF7788"/>
    <property type="match status" value="1"/>
</dbReference>
<evidence type="ECO:0008006" key="4">
    <source>
        <dbReference type="Google" id="ProtNLM"/>
    </source>
</evidence>
<protein>
    <recommendedName>
        <fullName evidence="4">TROVE domain-containing protein</fullName>
    </recommendedName>
</protein>
<dbReference type="Pfam" id="PF11443">
    <property type="entry name" value="DUF2828"/>
    <property type="match status" value="1"/>
</dbReference>
<sequence length="545" mass="63435">MAALVSALDIKNSIQYGENNHIEYSWSEEQQEQICQLYFQLVRTNDVKQIKKLKSVYRKIYEEGDREKKVLLLKMLANTRDIDEGKGEYTLSLELLDELMNIDEKVGKEMLKRFVGFKSEDKPFGSWKDLKYFMNIRKDRSVKLVDLYVDQMRLEESSDKNSLVWKWSPREKSRKFGWIFEEIAKCYFAEFGKYDWNSKGINKAKTQLRKKISAKNRSLDTTQIKQCEKHWGDIDFNRVTSVTMNRQRGAFMNKKNVDSEDRIQCKNNLEKYMEDVKSGKKKMKGKNVGMIDFVKQALNCDDEKDKDILNEQWKSNSKETSKLGEIVPLVDTSGSMEIDEMKPLLSAIGLGLRVAEKSKLGKRVMTFNAKPEWIKLDDKEDFVADVQKIKKIPWGMNTNFHKAMDLILDTIVELKLPSEEVENLILAVFSDMQFDAAENRMASEEKFGSNTVREILEKKYHDAGIKICNKPYKVPKIIFWNLRVTEGFPVLSYHDGYAMMAGYSATALNEFSEDGLNGLQNFTPWNVLIKTLDKERYNKLSELIE</sequence>
<accession>A0A6C0CX30</accession>
<dbReference type="AlphaFoldDB" id="A0A6C0CX30"/>
<feature type="domain" description="DUF7788" evidence="2">
    <location>
        <begin position="329"/>
        <end position="515"/>
    </location>
</feature>
<reference evidence="3" key="1">
    <citation type="journal article" date="2020" name="Nature">
        <title>Giant virus diversity and host interactions through global metagenomics.</title>
        <authorList>
            <person name="Schulz F."/>
            <person name="Roux S."/>
            <person name="Paez-Espino D."/>
            <person name="Jungbluth S."/>
            <person name="Walsh D.A."/>
            <person name="Denef V.J."/>
            <person name="McMahon K.D."/>
            <person name="Konstantinidis K.T."/>
            <person name="Eloe-Fadrosh E.A."/>
            <person name="Kyrpides N.C."/>
            <person name="Woyke T."/>
        </authorList>
    </citation>
    <scope>NUCLEOTIDE SEQUENCE</scope>
    <source>
        <strain evidence="3">GVMAG-M-3300023109-53</strain>
    </source>
</reference>
<evidence type="ECO:0000259" key="2">
    <source>
        <dbReference type="Pfam" id="PF25043"/>
    </source>
</evidence>
<proteinExistence type="predicted"/>
<dbReference type="SUPFAM" id="SSF53300">
    <property type="entry name" value="vWA-like"/>
    <property type="match status" value="1"/>
</dbReference>
<dbReference type="PANTHER" id="PTHR31373:SF27">
    <property type="entry name" value="TROVE DOMAIN-CONTAINING PROTEIN"/>
    <property type="match status" value="1"/>
</dbReference>
<dbReference type="InterPro" id="IPR011205">
    <property type="entry name" value="UCP015417_vWA"/>
</dbReference>
<name>A0A6C0CX30_9ZZZZ</name>
<evidence type="ECO:0000313" key="3">
    <source>
        <dbReference type="EMBL" id="QHT08871.1"/>
    </source>
</evidence>
<dbReference type="PANTHER" id="PTHR31373">
    <property type="entry name" value="OS06G0652100 PROTEIN"/>
    <property type="match status" value="1"/>
</dbReference>